<keyword evidence="3" id="KW-0574">Periplasm</keyword>
<feature type="domain" description="Heparinase II/III-like C-terminal" evidence="5">
    <location>
        <begin position="337"/>
        <end position="516"/>
    </location>
</feature>
<dbReference type="Proteomes" id="UP000078516">
    <property type="component" value="Unassembled WGS sequence"/>
</dbReference>
<protein>
    <submittedName>
        <fullName evidence="7">Heparinase</fullName>
    </submittedName>
</protein>
<gene>
    <name evidence="7" type="ORF">A6E74_06230</name>
</gene>
<reference evidence="7 8" key="1">
    <citation type="submission" date="2016-04" db="EMBL/GenBank/DDBJ databases">
        <title>Draft genome of an Enterococcus thailandicus strain isolated from bovine feces.</title>
        <authorList>
            <person name="Beukers A.G."/>
            <person name="Zaheer R."/>
            <person name="Goji N."/>
            <person name="Cook S.R."/>
            <person name="Amoako K."/>
            <person name="Chaves A.V."/>
            <person name="Ward M.P."/>
            <person name="Mcallister T.A."/>
        </authorList>
    </citation>
    <scope>NUCLEOTIDE SEQUENCE [LARGE SCALE GENOMIC DNA]</scope>
    <source>
        <strain evidence="7 8">F0711D 46</strain>
    </source>
</reference>
<comment type="caution">
    <text evidence="7">The sequence shown here is derived from an EMBL/GenBank/DDBJ whole genome shotgun (WGS) entry which is preliminary data.</text>
</comment>
<dbReference type="GO" id="GO:0042597">
    <property type="term" value="C:periplasmic space"/>
    <property type="evidence" value="ECO:0007669"/>
    <property type="project" value="UniProtKB-SubCell"/>
</dbReference>
<name>A0A179EQZ0_ENTTH</name>
<sequence>MDFQRIEIYQQKFFKDDWVSNYVEQQEKFLEPLFDRVDFLMKDQIVYTDAMDMEACSTPYSLKDFGWNKFPEEDPEWLFMLSRHGFMVDLAQGYLLTKEKHFIEKWTTLLLDFITSCERANPANENSWRPLDAGLRLTNWMKSLTYLPVAHLKNTKIERMLHKSIQDHLVFLENSYIDKYRLSNWGVLAIGGMAAVDLFFPDLVTEGQRTLIWKRLAEQLDLQFYDDGVHWEQSPLYQHEVIITYAYLLQISEYLEQPLPINLREKLTQPIQATYYLADNQEMLLPLNDSDHVDFHYVYAIYQSLGFLKKEKRDSNLAVLWTGSLYTSSPSVGTKMPPIFAGQDSGMMVYKDQDIYFTLFNGLHGSGHGHASVGSFTLQLHGQDMIIDSGRYTYVNNKKRIQLKEMAAHNTLFIAKEPHTIIKDTWGYDRLPKPLFHKIREISEGFFAECAWSSWNKQGWTIFERRFLYLKEINSLIILDNFSGQENTEITSSYNLSPKVTSQKINNQFHLKMNAQQYKIHFTEGQTMQGIAESSEIYNQLTTHQRIENKIQCQETATTWVTVISTTDVEVSPIEVKQVGETKKFDQAIGLRLKNQKEKFDLFMLQEDIVCGNKLLVSEFNQFFYGQIILIDQNERTTRIK</sequence>
<evidence type="ECO:0000256" key="2">
    <source>
        <dbReference type="ARBA" id="ARBA00022729"/>
    </source>
</evidence>
<evidence type="ECO:0000313" key="8">
    <source>
        <dbReference type="Proteomes" id="UP000078516"/>
    </source>
</evidence>
<dbReference type="Pfam" id="PF07940">
    <property type="entry name" value="Hepar_II_III_C"/>
    <property type="match status" value="1"/>
</dbReference>
<dbReference type="GO" id="GO:0016829">
    <property type="term" value="F:lyase activity"/>
    <property type="evidence" value="ECO:0007669"/>
    <property type="project" value="UniProtKB-KW"/>
</dbReference>
<dbReference type="InterPro" id="IPR031680">
    <property type="entry name" value="Hepar_II_III_N"/>
</dbReference>
<evidence type="ECO:0000259" key="6">
    <source>
        <dbReference type="Pfam" id="PF16889"/>
    </source>
</evidence>
<dbReference type="Pfam" id="PF16889">
    <property type="entry name" value="Hepar_II_III_N"/>
    <property type="match status" value="1"/>
</dbReference>
<dbReference type="AlphaFoldDB" id="A0A179EQZ0"/>
<evidence type="ECO:0000256" key="1">
    <source>
        <dbReference type="ARBA" id="ARBA00004418"/>
    </source>
</evidence>
<dbReference type="PANTHER" id="PTHR39210:SF1">
    <property type="entry name" value="HEPARIN-SULFATE LYASE"/>
    <property type="match status" value="1"/>
</dbReference>
<accession>A0A179EQZ0</accession>
<dbReference type="InterPro" id="IPR008929">
    <property type="entry name" value="Chondroitin_lyas"/>
</dbReference>
<dbReference type="EMBL" id="LWMN01000012">
    <property type="protein sequence ID" value="OAQ55657.1"/>
    <property type="molecule type" value="Genomic_DNA"/>
</dbReference>
<proteinExistence type="predicted"/>
<dbReference type="SUPFAM" id="SSF48230">
    <property type="entry name" value="Chondroitin AC/alginate lyase"/>
    <property type="match status" value="1"/>
</dbReference>
<evidence type="ECO:0000259" key="5">
    <source>
        <dbReference type="Pfam" id="PF07940"/>
    </source>
</evidence>
<evidence type="ECO:0000256" key="4">
    <source>
        <dbReference type="ARBA" id="ARBA00023239"/>
    </source>
</evidence>
<keyword evidence="2" id="KW-0732">Signal</keyword>
<dbReference type="Gene3D" id="1.50.10.100">
    <property type="entry name" value="Chondroitin AC/alginate lyase"/>
    <property type="match status" value="1"/>
</dbReference>
<dbReference type="PANTHER" id="PTHR39210">
    <property type="entry name" value="HEPARIN-SULFATE LYASE"/>
    <property type="match status" value="1"/>
</dbReference>
<evidence type="ECO:0000313" key="7">
    <source>
        <dbReference type="EMBL" id="OAQ55657.1"/>
    </source>
</evidence>
<comment type="subcellular location">
    <subcellularLocation>
        <location evidence="1">Periplasm</location>
    </subcellularLocation>
</comment>
<keyword evidence="4" id="KW-0456">Lyase</keyword>
<feature type="domain" description="Heparin-sulfate lyase N-terminal" evidence="6">
    <location>
        <begin position="61"/>
        <end position="303"/>
    </location>
</feature>
<keyword evidence="8" id="KW-1185">Reference proteome</keyword>
<dbReference type="Gene3D" id="2.70.98.70">
    <property type="match status" value="1"/>
</dbReference>
<evidence type="ECO:0000256" key="3">
    <source>
        <dbReference type="ARBA" id="ARBA00022764"/>
    </source>
</evidence>
<organism evidence="7 8">
    <name type="scientific">Enterococcus thailandicus</name>
    <dbReference type="NCBI Taxonomy" id="417368"/>
    <lineage>
        <taxon>Bacteria</taxon>
        <taxon>Bacillati</taxon>
        <taxon>Bacillota</taxon>
        <taxon>Bacilli</taxon>
        <taxon>Lactobacillales</taxon>
        <taxon>Enterococcaceae</taxon>
        <taxon>Enterococcus</taxon>
    </lineage>
</organism>
<dbReference type="InterPro" id="IPR012480">
    <property type="entry name" value="Hepar_II_III_C"/>
</dbReference>